<dbReference type="Gene3D" id="2.60.40.10">
    <property type="entry name" value="Immunoglobulins"/>
    <property type="match status" value="1"/>
</dbReference>
<accession>A0A450WHR5</accession>
<name>A0A450WHR5_9GAMM</name>
<dbReference type="SUPFAM" id="SSF49265">
    <property type="entry name" value="Fibronectin type III"/>
    <property type="match status" value="1"/>
</dbReference>
<dbReference type="SMART" id="SM00060">
    <property type="entry name" value="FN3"/>
    <property type="match status" value="1"/>
</dbReference>
<dbReference type="AlphaFoldDB" id="A0A450WHR5"/>
<protein>
    <submittedName>
        <fullName evidence="2">Fibronectin type III domain-containing protein</fullName>
    </submittedName>
</protein>
<dbReference type="EMBL" id="CAADFK010000097">
    <property type="protein sequence ID" value="VFK16570.1"/>
    <property type="molecule type" value="Genomic_DNA"/>
</dbReference>
<dbReference type="InterPro" id="IPR036116">
    <property type="entry name" value="FN3_sf"/>
</dbReference>
<gene>
    <name evidence="2" type="ORF">BECKLPF1236B_GA0070989_109718</name>
</gene>
<dbReference type="CDD" id="cd00063">
    <property type="entry name" value="FN3"/>
    <property type="match status" value="1"/>
</dbReference>
<dbReference type="InterPro" id="IPR013783">
    <property type="entry name" value="Ig-like_fold"/>
</dbReference>
<dbReference type="Pfam" id="PF00041">
    <property type="entry name" value="fn3"/>
    <property type="match status" value="1"/>
</dbReference>
<feature type="domain" description="Fibronectin type-III" evidence="1">
    <location>
        <begin position="112"/>
        <end position="203"/>
    </location>
</feature>
<dbReference type="PROSITE" id="PS50853">
    <property type="entry name" value="FN3"/>
    <property type="match status" value="1"/>
</dbReference>
<evidence type="ECO:0000313" key="2">
    <source>
        <dbReference type="EMBL" id="VFK16570.1"/>
    </source>
</evidence>
<reference evidence="2" key="1">
    <citation type="submission" date="2019-02" db="EMBL/GenBank/DDBJ databases">
        <authorList>
            <person name="Gruber-Vodicka R. H."/>
            <person name="Seah K. B. B."/>
        </authorList>
    </citation>
    <scope>NUCLEOTIDE SEQUENCE</scope>
    <source>
        <strain evidence="2">BECK_S313</strain>
    </source>
</reference>
<sequence>MASFPIEEEKIFTLGQAMSSGFKDNTDTYPAPPVDPATLDAALATFSAKRDAAVAAQAKAAEATVEKQEALQDLTSKMKADLRYAEQAVNSDDTKLKAIGWGGPKEKTPLAAPGRVRDLAIMEEGDGTIRLAWKKPADGGKPSAYEVRCRERTGNEPRRIVGVSMTTEVALTGQERGKELEYVVLAKNKAGEGPESNAVVAVL</sequence>
<organism evidence="2">
    <name type="scientific">Candidatus Kentrum sp. LPFa</name>
    <dbReference type="NCBI Taxonomy" id="2126335"/>
    <lineage>
        <taxon>Bacteria</taxon>
        <taxon>Pseudomonadati</taxon>
        <taxon>Pseudomonadota</taxon>
        <taxon>Gammaproteobacteria</taxon>
        <taxon>Candidatus Kentrum</taxon>
    </lineage>
</organism>
<proteinExistence type="predicted"/>
<evidence type="ECO:0000259" key="1">
    <source>
        <dbReference type="PROSITE" id="PS50853"/>
    </source>
</evidence>
<dbReference type="InterPro" id="IPR003961">
    <property type="entry name" value="FN3_dom"/>
</dbReference>